<dbReference type="PANTHER" id="PTHR43725:SF53">
    <property type="entry name" value="UDP-ARABINOSE 4-EPIMERASE 1"/>
    <property type="match status" value="1"/>
</dbReference>
<dbReference type="EMBL" id="CP046171">
    <property type="protein sequence ID" value="QIS06930.1"/>
    <property type="molecule type" value="Genomic_DNA"/>
</dbReference>
<dbReference type="InterPro" id="IPR036291">
    <property type="entry name" value="NAD(P)-bd_dom_sf"/>
</dbReference>
<evidence type="ECO:0000256" key="3">
    <source>
        <dbReference type="ARBA" id="ARBA00018569"/>
    </source>
</evidence>
<dbReference type="Gene3D" id="3.90.25.10">
    <property type="entry name" value="UDP-galactose 4-epimerase, domain 1"/>
    <property type="match status" value="1"/>
</dbReference>
<sequence>MRVLVTGANGYLGAAVVAALRAGGHEVVGLVRHDRSRVPAGVPVRSADLRDPAALAVAVRDVDAVCHLAGCTRVRESFADPLGYFEVNVGGTVALLRALAASGTRRLVFASTAAIYGTPATQPMSEDLPQRPPHPYAVSKHAAEAVLAAQAATGALDAVVLRLFNIAGGDDRDPTRIIPRILAAAAGESRVLTVNGDGTAVRDYLHIRDAAEAFAAAIDQPDLPNCRTYNIGSGTGTSVRELIAAAREVTGRPIPVKHQPSQPEPPRLVSDSTRAHRELHWTPVHSSISAILRDAWSTRAP</sequence>
<comment type="pathway">
    <text evidence="1">Carbohydrate metabolism; galactose metabolism.</text>
</comment>
<dbReference type="Pfam" id="PF01370">
    <property type="entry name" value="Epimerase"/>
    <property type="match status" value="1"/>
</dbReference>
<dbReference type="RefSeq" id="WP_167465944.1">
    <property type="nucleotide sequence ID" value="NZ_CP046171.1"/>
</dbReference>
<evidence type="ECO:0000256" key="4">
    <source>
        <dbReference type="ARBA" id="ARBA00031367"/>
    </source>
</evidence>
<proteinExistence type="inferred from homology"/>
<dbReference type="AlphaFoldDB" id="A0A6G9Y1C7"/>
<evidence type="ECO:0000256" key="5">
    <source>
        <dbReference type="ARBA" id="ARBA00033067"/>
    </source>
</evidence>
<organism evidence="7 8">
    <name type="scientific">Nocardia brasiliensis</name>
    <dbReference type="NCBI Taxonomy" id="37326"/>
    <lineage>
        <taxon>Bacteria</taxon>
        <taxon>Bacillati</taxon>
        <taxon>Actinomycetota</taxon>
        <taxon>Actinomycetes</taxon>
        <taxon>Mycobacteriales</taxon>
        <taxon>Nocardiaceae</taxon>
        <taxon>Nocardia</taxon>
    </lineage>
</organism>
<dbReference type="SUPFAM" id="SSF51735">
    <property type="entry name" value="NAD(P)-binding Rossmann-fold domains"/>
    <property type="match status" value="1"/>
</dbReference>
<gene>
    <name evidence="7" type="ORF">F5X71_35585</name>
</gene>
<evidence type="ECO:0000259" key="6">
    <source>
        <dbReference type="Pfam" id="PF01370"/>
    </source>
</evidence>
<comment type="similarity">
    <text evidence="2">Belongs to the NAD(P)-dependent epimerase/dehydratase family.</text>
</comment>
<dbReference type="Proteomes" id="UP000501705">
    <property type="component" value="Chromosome"/>
</dbReference>
<accession>A0A6G9Y1C7</accession>
<dbReference type="InterPro" id="IPR001509">
    <property type="entry name" value="Epimerase_deHydtase"/>
</dbReference>
<reference evidence="7 8" key="1">
    <citation type="journal article" date="2019" name="ACS Chem. Biol.">
        <title>Identification and Mobilization of a Cryptic Antibiotic Biosynthesis Gene Locus from a Human-Pathogenic Nocardia Isolate.</title>
        <authorList>
            <person name="Herisse M."/>
            <person name="Ishida K."/>
            <person name="Porter J.L."/>
            <person name="Howden B."/>
            <person name="Hertweck C."/>
            <person name="Stinear T.P."/>
            <person name="Pidot S.J."/>
        </authorList>
    </citation>
    <scope>NUCLEOTIDE SEQUENCE [LARGE SCALE GENOMIC DNA]</scope>
    <source>
        <strain evidence="7 8">AUSMDU00024985</strain>
    </source>
</reference>
<evidence type="ECO:0000313" key="7">
    <source>
        <dbReference type="EMBL" id="QIS06930.1"/>
    </source>
</evidence>
<evidence type="ECO:0000256" key="2">
    <source>
        <dbReference type="ARBA" id="ARBA00007637"/>
    </source>
</evidence>
<feature type="domain" description="NAD-dependent epimerase/dehydratase" evidence="6">
    <location>
        <begin position="3"/>
        <end position="232"/>
    </location>
</feature>
<name>A0A6G9Y1C7_NOCBR</name>
<dbReference type="Gene3D" id="3.40.50.720">
    <property type="entry name" value="NAD(P)-binding Rossmann-like Domain"/>
    <property type="match status" value="1"/>
</dbReference>
<dbReference type="GO" id="GO:0033499">
    <property type="term" value="P:galactose catabolic process via UDP-galactose, Leloir pathway"/>
    <property type="evidence" value="ECO:0007669"/>
    <property type="project" value="TreeGrafter"/>
</dbReference>
<protein>
    <recommendedName>
        <fullName evidence="3">UDP-glucose 4-epimerase</fullName>
    </recommendedName>
    <alternativeName>
        <fullName evidence="5">Galactowaldenase</fullName>
    </alternativeName>
    <alternativeName>
        <fullName evidence="4">UDP-galactose 4-epimerase</fullName>
    </alternativeName>
</protein>
<evidence type="ECO:0000256" key="1">
    <source>
        <dbReference type="ARBA" id="ARBA00004947"/>
    </source>
</evidence>
<dbReference type="PANTHER" id="PTHR43725">
    <property type="entry name" value="UDP-GLUCOSE 4-EPIMERASE"/>
    <property type="match status" value="1"/>
</dbReference>
<evidence type="ECO:0000313" key="8">
    <source>
        <dbReference type="Proteomes" id="UP000501705"/>
    </source>
</evidence>